<evidence type="ECO:0000313" key="1">
    <source>
        <dbReference type="EMBL" id="SUZ47988.1"/>
    </source>
</evidence>
<dbReference type="EMBL" id="UINC01000045">
    <property type="protein sequence ID" value="SUZ47988.1"/>
    <property type="molecule type" value="Genomic_DNA"/>
</dbReference>
<gene>
    <name evidence="1" type="ORF">METZ01_LOCUS842</name>
</gene>
<accession>A0A381N2U5</accession>
<dbReference type="PANTHER" id="PTHR41913:SF1">
    <property type="entry name" value="DUF1684 DOMAIN-CONTAINING PROTEIN"/>
    <property type="match status" value="1"/>
</dbReference>
<dbReference type="PANTHER" id="PTHR41913">
    <property type="entry name" value="DUF1684 DOMAIN-CONTAINING PROTEIN"/>
    <property type="match status" value="1"/>
</dbReference>
<dbReference type="AlphaFoldDB" id="A0A381N2U5"/>
<organism evidence="1">
    <name type="scientific">marine metagenome</name>
    <dbReference type="NCBI Taxonomy" id="408172"/>
    <lineage>
        <taxon>unclassified sequences</taxon>
        <taxon>metagenomes</taxon>
        <taxon>ecological metagenomes</taxon>
    </lineage>
</organism>
<evidence type="ECO:0008006" key="2">
    <source>
        <dbReference type="Google" id="ProtNLM"/>
    </source>
</evidence>
<dbReference type="InterPro" id="IPR012467">
    <property type="entry name" value="DUF1684"/>
</dbReference>
<sequence>MGEEWPAPEPVVFAEFAQGHQEWRVNRQERLVRPFSGSVLWMGLWELAQGATPFGSDPDLPIVLPEEDSPQLAGTLHRSGQEIRLEPSAGAPITIREGEQITETTVLGSDRSGNTTNMALGSLGMRVHGEPGTDRLWLRVWDEDSEKRESFKLPESYPVSTDWRVTARFEPYEEPRALSFQDVTGGMIQYQTPGELVFRADGREHRLVAVLQSPRSRSYFMIMWDSTATVDTYQAGRYLSVPLADEEGWTTIDFNRAYNPPCVFSAFTVCALPPPENRLQLAVTAGEKRPDEPAY</sequence>
<reference evidence="1" key="1">
    <citation type="submission" date="2018-05" db="EMBL/GenBank/DDBJ databases">
        <authorList>
            <person name="Lanie J.A."/>
            <person name="Ng W.-L."/>
            <person name="Kazmierczak K.M."/>
            <person name="Andrzejewski T.M."/>
            <person name="Davidsen T.M."/>
            <person name="Wayne K.J."/>
            <person name="Tettelin H."/>
            <person name="Glass J.I."/>
            <person name="Rusch D."/>
            <person name="Podicherti R."/>
            <person name="Tsui H.-C.T."/>
            <person name="Winkler M.E."/>
        </authorList>
    </citation>
    <scope>NUCLEOTIDE SEQUENCE</scope>
</reference>
<proteinExistence type="predicted"/>
<name>A0A381N2U5_9ZZZZ</name>
<protein>
    <recommendedName>
        <fullName evidence="2">DUF1684 domain-containing protein</fullName>
    </recommendedName>
</protein>
<dbReference type="Pfam" id="PF07920">
    <property type="entry name" value="DUF1684"/>
    <property type="match status" value="1"/>
</dbReference>